<proteinExistence type="inferred from homology"/>
<dbReference type="InterPro" id="IPR015927">
    <property type="entry name" value="Peptidase_S24_S26A/B/C"/>
</dbReference>
<evidence type="ECO:0000256" key="1">
    <source>
        <dbReference type="ARBA" id="ARBA00007484"/>
    </source>
</evidence>
<dbReference type="GO" id="GO:0006355">
    <property type="term" value="P:regulation of DNA-templated transcription"/>
    <property type="evidence" value="ECO:0007669"/>
    <property type="project" value="InterPro"/>
</dbReference>
<dbReference type="PANTHER" id="PTHR33516">
    <property type="entry name" value="LEXA REPRESSOR"/>
    <property type="match status" value="1"/>
</dbReference>
<evidence type="ECO:0000256" key="5">
    <source>
        <dbReference type="ARBA" id="ARBA00023204"/>
    </source>
</evidence>
<keyword evidence="3 7" id="KW-0378">Hydrolase</keyword>
<reference evidence="10 11" key="1">
    <citation type="submission" date="2019-02" db="EMBL/GenBank/DDBJ databases">
        <title>Complete Genome Sequence and Methylome Analysis of Sphaerotilus natans subsp. sulfidivorans D-507.</title>
        <authorList>
            <person name="Fomenkov A."/>
            <person name="Gridneva E."/>
            <person name="Smolyakov D."/>
            <person name="Dubinina G."/>
            <person name="Vincze T."/>
            <person name="Grabovich M."/>
            <person name="Roberts R.J."/>
        </authorList>
    </citation>
    <scope>NUCLEOTIDE SEQUENCE [LARGE SCALE GENOMIC DNA]</scope>
    <source>
        <strain evidence="10 11">D-507</strain>
        <plasmid evidence="11">psna507_unt12</plasmid>
        <plasmid evidence="10">pSna507_unt12</plasmid>
    </source>
</reference>
<comment type="similarity">
    <text evidence="1 7">Belongs to the peptidase S24 family.</text>
</comment>
<evidence type="ECO:0000259" key="8">
    <source>
        <dbReference type="Pfam" id="PF00717"/>
    </source>
</evidence>
<evidence type="ECO:0000256" key="7">
    <source>
        <dbReference type="RuleBase" id="RU003991"/>
    </source>
</evidence>
<dbReference type="NCBIfam" id="NF007621">
    <property type="entry name" value="PRK10276.1"/>
    <property type="match status" value="1"/>
</dbReference>
<evidence type="ECO:0000256" key="4">
    <source>
        <dbReference type="ARBA" id="ARBA00022813"/>
    </source>
</evidence>
<dbReference type="EMBL" id="JBEPLS010000023">
    <property type="protein sequence ID" value="MET3605758.1"/>
    <property type="molecule type" value="Genomic_DNA"/>
</dbReference>
<dbReference type="GO" id="GO:0009432">
    <property type="term" value="P:SOS response"/>
    <property type="evidence" value="ECO:0007669"/>
    <property type="project" value="UniProtKB-KW"/>
</dbReference>
<protein>
    <submittedName>
        <fullName evidence="9 10">DNA polymerase V</fullName>
        <ecNumber evidence="9">3.4.21.-</ecNumber>
    </submittedName>
</protein>
<keyword evidence="12" id="KW-1185">Reference proteome</keyword>
<dbReference type="GO" id="GO:0003677">
    <property type="term" value="F:DNA binding"/>
    <property type="evidence" value="ECO:0007669"/>
    <property type="project" value="InterPro"/>
</dbReference>
<keyword evidence="6" id="KW-0742">SOS response</keyword>
<evidence type="ECO:0000256" key="3">
    <source>
        <dbReference type="ARBA" id="ARBA00022801"/>
    </source>
</evidence>
<dbReference type="InterPro" id="IPR006197">
    <property type="entry name" value="Peptidase_S24_LexA"/>
</dbReference>
<dbReference type="Gene3D" id="2.10.109.10">
    <property type="entry name" value="Umud Fragment, subunit A"/>
    <property type="match status" value="1"/>
</dbReference>
<dbReference type="InterPro" id="IPR036286">
    <property type="entry name" value="LexA/Signal_pep-like_sf"/>
</dbReference>
<evidence type="ECO:0000313" key="9">
    <source>
        <dbReference type="EMBL" id="MET3605758.1"/>
    </source>
</evidence>
<dbReference type="EMBL" id="CP035709">
    <property type="protein sequence ID" value="QEN02849.1"/>
    <property type="molecule type" value="Genomic_DNA"/>
</dbReference>
<keyword evidence="4 7" id="KW-0068">Autocatalytic cleavage</keyword>
<geneLocation type="plasmid" evidence="11">
    <name>psna507_unt12</name>
</geneLocation>
<dbReference type="KEGG" id="snn:EWH46_18465"/>
<dbReference type="GO" id="GO:0006281">
    <property type="term" value="P:DNA repair"/>
    <property type="evidence" value="ECO:0007669"/>
    <property type="project" value="UniProtKB-KW"/>
</dbReference>
<dbReference type="RefSeq" id="WP_149505471.1">
    <property type="nucleotide sequence ID" value="NZ_CP035709.1"/>
</dbReference>
<keyword evidence="5" id="KW-0234">DNA repair</keyword>
<accession>A0A5C1Q774</accession>
<feature type="domain" description="Peptidase S24/S26A/S26B/S26C" evidence="8">
    <location>
        <begin position="29"/>
        <end position="140"/>
    </location>
</feature>
<dbReference type="PANTHER" id="PTHR33516:SF2">
    <property type="entry name" value="LEXA REPRESSOR-RELATED"/>
    <property type="match status" value="1"/>
</dbReference>
<dbReference type="GO" id="GO:0016787">
    <property type="term" value="F:hydrolase activity"/>
    <property type="evidence" value="ECO:0007669"/>
    <property type="project" value="UniProtKB-KW"/>
</dbReference>
<name>A0A5C1Q774_9BURK</name>
<evidence type="ECO:0000313" key="11">
    <source>
        <dbReference type="Proteomes" id="UP000323522"/>
    </source>
</evidence>
<organism evidence="10 11">
    <name type="scientific">Sphaerotilus sulfidivorans</name>
    <dbReference type="NCBI Taxonomy" id="639200"/>
    <lineage>
        <taxon>Bacteria</taxon>
        <taxon>Pseudomonadati</taxon>
        <taxon>Pseudomonadota</taxon>
        <taxon>Betaproteobacteria</taxon>
        <taxon>Burkholderiales</taxon>
        <taxon>Sphaerotilaceae</taxon>
        <taxon>Sphaerotilus</taxon>
    </lineage>
</organism>
<dbReference type="PRINTS" id="PR00726">
    <property type="entry name" value="LEXASERPTASE"/>
</dbReference>
<keyword evidence="10" id="KW-0614">Plasmid</keyword>
<dbReference type="Proteomes" id="UP001549111">
    <property type="component" value="Unassembled WGS sequence"/>
</dbReference>
<dbReference type="CDD" id="cd06529">
    <property type="entry name" value="S24_LexA-like"/>
    <property type="match status" value="1"/>
</dbReference>
<geneLocation type="plasmid" evidence="10">
    <name>pSna507_unt12</name>
</geneLocation>
<gene>
    <name evidence="10" type="primary">umuD</name>
    <name evidence="9" type="ORF">ABIC99_003592</name>
    <name evidence="10" type="ORF">EWH46_18465</name>
</gene>
<evidence type="ECO:0000256" key="6">
    <source>
        <dbReference type="ARBA" id="ARBA00023236"/>
    </source>
</evidence>
<keyword evidence="2" id="KW-0227">DNA damage</keyword>
<sequence>MNSIQAPADLIGALDRHAPPAWLFDLGASVQAGFPSPAQDLGAKRIDLTAELVRHPQATFLMRARGDSMRDAGIFDGDVLIVDRAVEPHSGHVVIAVIEGEFVCKTLLLRAGRMKLKAANPGFPDIVPREGQTVEIWGVVTAAIKQMPR</sequence>
<dbReference type="SUPFAM" id="SSF51306">
    <property type="entry name" value="LexA/Signal peptidase"/>
    <property type="match status" value="1"/>
</dbReference>
<evidence type="ECO:0000313" key="10">
    <source>
        <dbReference type="EMBL" id="QEN02849.1"/>
    </source>
</evidence>
<dbReference type="InterPro" id="IPR039418">
    <property type="entry name" value="LexA-like"/>
</dbReference>
<dbReference type="Pfam" id="PF00717">
    <property type="entry name" value="Peptidase_S24"/>
    <property type="match status" value="1"/>
</dbReference>
<dbReference type="Proteomes" id="UP000323522">
    <property type="component" value="Plasmid pSna507_unt12"/>
</dbReference>
<reference evidence="9 12" key="2">
    <citation type="submission" date="2024-06" db="EMBL/GenBank/DDBJ databases">
        <title>Genomic Encyclopedia of Type Strains, Phase IV (KMG-IV): sequencing the most valuable type-strain genomes for metagenomic binning, comparative biology and taxonomic classification.</title>
        <authorList>
            <person name="Goeker M."/>
        </authorList>
    </citation>
    <scope>NUCLEOTIDE SEQUENCE [LARGE SCALE GENOMIC DNA]</scope>
    <source>
        <strain evidence="9 12">D-501</strain>
    </source>
</reference>
<dbReference type="OrthoDB" id="9802364at2"/>
<evidence type="ECO:0000256" key="2">
    <source>
        <dbReference type="ARBA" id="ARBA00022763"/>
    </source>
</evidence>
<evidence type="ECO:0000313" key="12">
    <source>
        <dbReference type="Proteomes" id="UP001549111"/>
    </source>
</evidence>
<dbReference type="EC" id="3.4.21.-" evidence="9"/>
<dbReference type="InterPro" id="IPR050077">
    <property type="entry name" value="LexA_repressor"/>
</dbReference>
<dbReference type="AlphaFoldDB" id="A0A5C1Q774"/>